<dbReference type="OrthoDB" id="10417463at2759"/>
<protein>
    <recommendedName>
        <fullName evidence="5">FLZ-type domain-containing protein</fullName>
    </recommendedName>
</protein>
<dbReference type="Proteomes" id="UP000327013">
    <property type="component" value="Chromosome 1"/>
</dbReference>
<feature type="compositionally biased region" description="Gly residues" evidence="1">
    <location>
        <begin position="81"/>
        <end position="105"/>
    </location>
</feature>
<gene>
    <name evidence="3" type="ORF">FH972_003667</name>
</gene>
<evidence type="ECO:0008006" key="5">
    <source>
        <dbReference type="Google" id="ProtNLM"/>
    </source>
</evidence>
<name>A0A5N6QIN7_9ROSI</name>
<keyword evidence="4" id="KW-1185">Reference proteome</keyword>
<proteinExistence type="predicted"/>
<accession>A0A5N6QIN7</accession>
<evidence type="ECO:0000256" key="2">
    <source>
        <dbReference type="SAM" id="SignalP"/>
    </source>
</evidence>
<feature type="region of interest" description="Disordered" evidence="1">
    <location>
        <begin position="81"/>
        <end position="114"/>
    </location>
</feature>
<evidence type="ECO:0000256" key="1">
    <source>
        <dbReference type="SAM" id="MobiDB-lite"/>
    </source>
</evidence>
<evidence type="ECO:0000313" key="3">
    <source>
        <dbReference type="EMBL" id="KAE7999212.1"/>
    </source>
</evidence>
<feature type="chain" id="PRO_5024278695" description="FLZ-type domain-containing protein" evidence="2">
    <location>
        <begin position="20"/>
        <end position="161"/>
    </location>
</feature>
<sequence length="161" mass="16559">MRSVLVMIVFVTMHVLVLAQADDSSLITPAPSPSTFSIQQDTGDCDTLCELRCFFKRGIPPLYQFCMQLCKLTCPISGGGGSGGGGSGGGSSGGSGGDSSSGGSSGQPAPAPPTPSLSSFVIHHCTFACVDSISTKLGSDAEKVKGDNYVKTCYNNCKKKY</sequence>
<feature type="signal peptide" evidence="2">
    <location>
        <begin position="1"/>
        <end position="19"/>
    </location>
</feature>
<evidence type="ECO:0000313" key="4">
    <source>
        <dbReference type="Proteomes" id="UP000327013"/>
    </source>
</evidence>
<reference evidence="3 4" key="1">
    <citation type="submission" date="2019-06" db="EMBL/GenBank/DDBJ databases">
        <title>A chromosomal-level reference genome of Carpinus fangiana (Coryloideae, Betulaceae).</title>
        <authorList>
            <person name="Yang X."/>
            <person name="Wang Z."/>
            <person name="Zhang L."/>
            <person name="Hao G."/>
            <person name="Liu J."/>
            <person name="Yang Y."/>
        </authorList>
    </citation>
    <scope>NUCLEOTIDE SEQUENCE [LARGE SCALE GENOMIC DNA]</scope>
    <source>
        <strain evidence="3">Cfa_2016G</strain>
        <tissue evidence="3">Leaf</tissue>
    </source>
</reference>
<organism evidence="3 4">
    <name type="scientific">Carpinus fangiana</name>
    <dbReference type="NCBI Taxonomy" id="176857"/>
    <lineage>
        <taxon>Eukaryota</taxon>
        <taxon>Viridiplantae</taxon>
        <taxon>Streptophyta</taxon>
        <taxon>Embryophyta</taxon>
        <taxon>Tracheophyta</taxon>
        <taxon>Spermatophyta</taxon>
        <taxon>Magnoliopsida</taxon>
        <taxon>eudicotyledons</taxon>
        <taxon>Gunneridae</taxon>
        <taxon>Pentapetalae</taxon>
        <taxon>rosids</taxon>
        <taxon>fabids</taxon>
        <taxon>Fagales</taxon>
        <taxon>Betulaceae</taxon>
        <taxon>Carpinus</taxon>
    </lineage>
</organism>
<dbReference type="AlphaFoldDB" id="A0A5N6QIN7"/>
<keyword evidence="2" id="KW-0732">Signal</keyword>
<dbReference type="EMBL" id="CM017321">
    <property type="protein sequence ID" value="KAE7999212.1"/>
    <property type="molecule type" value="Genomic_DNA"/>
</dbReference>